<organism evidence="1 2">
    <name type="scientific">Fluctibacter corallii</name>
    <dbReference type="NCBI Taxonomy" id="2984329"/>
    <lineage>
        <taxon>Bacteria</taxon>
        <taxon>Pseudomonadati</taxon>
        <taxon>Pseudomonadota</taxon>
        <taxon>Gammaproteobacteria</taxon>
        <taxon>Alteromonadales</taxon>
        <taxon>Alteromonadaceae</taxon>
        <taxon>Fluctibacter</taxon>
    </lineage>
</organism>
<gene>
    <name evidence="1" type="ORF">OE749_17530</name>
</gene>
<name>A0ABT3AE42_9ALTE</name>
<sequence length="98" mass="9542">MGGNVANGGNATDNLSVASAVGAGVGGAIANSAKAVGAVAPNIYKEVIGKAVTANTSPSKAIGAGVGTAIGETAGQEWSKLKDQMVDEIKEGIKDEKD</sequence>
<accession>A0ABT3AE42</accession>
<reference evidence="1 2" key="1">
    <citation type="submission" date="2022-10" db="EMBL/GenBank/DDBJ databases">
        <title>Aestuariibacter sp. AA17 isolated from Montipora capitata coral fragment.</title>
        <authorList>
            <person name="Emsley S.A."/>
            <person name="Pfannmuller K.M."/>
            <person name="Loughran R.M."/>
            <person name="Shlafstein M."/>
            <person name="Papke E."/>
            <person name="Saw J.H."/>
            <person name="Ushijima B."/>
            <person name="Videau P."/>
        </authorList>
    </citation>
    <scope>NUCLEOTIDE SEQUENCE [LARGE SCALE GENOMIC DNA]</scope>
    <source>
        <strain evidence="1 2">AA17</strain>
    </source>
</reference>
<dbReference type="Proteomes" id="UP001652504">
    <property type="component" value="Unassembled WGS sequence"/>
</dbReference>
<evidence type="ECO:0000313" key="2">
    <source>
        <dbReference type="Proteomes" id="UP001652504"/>
    </source>
</evidence>
<comment type="caution">
    <text evidence="1">The sequence shown here is derived from an EMBL/GenBank/DDBJ whole genome shotgun (WGS) entry which is preliminary data.</text>
</comment>
<keyword evidence="2" id="KW-1185">Reference proteome</keyword>
<protein>
    <submittedName>
        <fullName evidence="1">Uncharacterized protein</fullName>
    </submittedName>
</protein>
<proteinExistence type="predicted"/>
<dbReference type="RefSeq" id="WP_263713784.1">
    <property type="nucleotide sequence ID" value="NZ_JAOWKX010000011.1"/>
</dbReference>
<dbReference type="EMBL" id="JAOWKX010000011">
    <property type="protein sequence ID" value="MCV2886501.1"/>
    <property type="molecule type" value="Genomic_DNA"/>
</dbReference>
<evidence type="ECO:0000313" key="1">
    <source>
        <dbReference type="EMBL" id="MCV2886501.1"/>
    </source>
</evidence>